<dbReference type="Proteomes" id="UP000275267">
    <property type="component" value="Unassembled WGS sequence"/>
</dbReference>
<proteinExistence type="predicted"/>
<name>A0A3L6SWG7_PANMI</name>
<dbReference type="EMBL" id="PQIB02000003">
    <property type="protein sequence ID" value="RLN27845.1"/>
    <property type="molecule type" value="Genomic_DNA"/>
</dbReference>
<dbReference type="Gene3D" id="1.20.1280.50">
    <property type="match status" value="1"/>
</dbReference>
<dbReference type="InterPro" id="IPR017451">
    <property type="entry name" value="F-box-assoc_interact_dom"/>
</dbReference>
<dbReference type="PANTHER" id="PTHR35546">
    <property type="entry name" value="F-BOX PROTEIN INTERACTION DOMAIN PROTEIN-RELATED"/>
    <property type="match status" value="1"/>
</dbReference>
<dbReference type="InterPro" id="IPR055290">
    <property type="entry name" value="At3g26010-like"/>
</dbReference>
<dbReference type="NCBIfam" id="TIGR01640">
    <property type="entry name" value="F_box_assoc_1"/>
    <property type="match status" value="1"/>
</dbReference>
<evidence type="ECO:0000313" key="2">
    <source>
        <dbReference type="EMBL" id="RLN27845.1"/>
    </source>
</evidence>
<dbReference type="InterPro" id="IPR056592">
    <property type="entry name" value="Beta-prop_At3g26010-like"/>
</dbReference>
<dbReference type="InterPro" id="IPR036047">
    <property type="entry name" value="F-box-like_dom_sf"/>
</dbReference>
<protein>
    <recommendedName>
        <fullName evidence="1">F-box domain-containing protein</fullName>
    </recommendedName>
</protein>
<reference evidence="3" key="1">
    <citation type="journal article" date="2019" name="Nat. Commun.">
        <title>The genome of broomcorn millet.</title>
        <authorList>
            <person name="Zou C."/>
            <person name="Miki D."/>
            <person name="Li D."/>
            <person name="Tang Q."/>
            <person name="Xiao L."/>
            <person name="Rajput S."/>
            <person name="Deng P."/>
            <person name="Jia W."/>
            <person name="Huang R."/>
            <person name="Zhang M."/>
            <person name="Sun Y."/>
            <person name="Hu J."/>
            <person name="Fu X."/>
            <person name="Schnable P.S."/>
            <person name="Li F."/>
            <person name="Zhang H."/>
            <person name="Feng B."/>
            <person name="Zhu X."/>
            <person name="Liu R."/>
            <person name="Schnable J.C."/>
            <person name="Zhu J.-K."/>
            <person name="Zhang H."/>
        </authorList>
    </citation>
    <scope>NUCLEOTIDE SEQUENCE [LARGE SCALE GENOMIC DNA]</scope>
</reference>
<evidence type="ECO:0000259" key="1">
    <source>
        <dbReference type="PROSITE" id="PS50181"/>
    </source>
</evidence>
<dbReference type="Pfam" id="PF24750">
    <property type="entry name" value="b-prop_At3g26010-like"/>
    <property type="match status" value="1"/>
</dbReference>
<dbReference type="OrthoDB" id="639104at2759"/>
<dbReference type="PANTHER" id="PTHR35546:SF80">
    <property type="entry name" value="F-BOX DOMAIN CONTAINING PROTEIN EXPRESSED"/>
    <property type="match status" value="1"/>
</dbReference>
<dbReference type="AlphaFoldDB" id="A0A3L6SWG7"/>
<dbReference type="PROSITE" id="PS50181">
    <property type="entry name" value="FBOX"/>
    <property type="match status" value="1"/>
</dbReference>
<accession>A0A3L6SWG7</accession>
<sequence>MDDGGGDRSPSPQSPAAYLPDELVLEILAQLPAKSLCRFKSVSRSWRGLISDPANRCRFAQTLSGFFFHPAALEGPPWRFCGLSSPGAADGLSTVDSALSFLPSGRGEMVLLDSCNGLLLLSCCSPTTPPSSPSAPAPALCFYVVCNPATADWVALPPPSHVRAWHKHSTCYAALGFDPAVSPHFHVFQLVEHECYDFVEAVDIYSSGTGRWVLHQSRWSGSFSIFFARRTATYLDGALHLATIDNAFAVASVDVRGQAWKVTPAPRGVDDDGRGEIAQSQGRLLFVHHDYPSDAFAIYVRGDHGGEEWVFKQRLSMVDLLGPTTRRGVGKTEWLRFTRTGIRFSSMTGRGKDWCPTT</sequence>
<dbReference type="STRING" id="4540.A0A3L6SWG7"/>
<dbReference type="InterPro" id="IPR001810">
    <property type="entry name" value="F-box_dom"/>
</dbReference>
<dbReference type="SUPFAM" id="SSF81383">
    <property type="entry name" value="F-box domain"/>
    <property type="match status" value="1"/>
</dbReference>
<dbReference type="CDD" id="cd22157">
    <property type="entry name" value="F-box_AtFBW1-like"/>
    <property type="match status" value="1"/>
</dbReference>
<comment type="caution">
    <text evidence="2">The sequence shown here is derived from an EMBL/GenBank/DDBJ whole genome shotgun (WGS) entry which is preliminary data.</text>
</comment>
<dbReference type="Pfam" id="PF00646">
    <property type="entry name" value="F-box"/>
    <property type="match status" value="1"/>
</dbReference>
<organism evidence="2 3">
    <name type="scientific">Panicum miliaceum</name>
    <name type="common">Proso millet</name>
    <name type="synonym">Broomcorn millet</name>
    <dbReference type="NCBI Taxonomy" id="4540"/>
    <lineage>
        <taxon>Eukaryota</taxon>
        <taxon>Viridiplantae</taxon>
        <taxon>Streptophyta</taxon>
        <taxon>Embryophyta</taxon>
        <taxon>Tracheophyta</taxon>
        <taxon>Spermatophyta</taxon>
        <taxon>Magnoliopsida</taxon>
        <taxon>Liliopsida</taxon>
        <taxon>Poales</taxon>
        <taxon>Poaceae</taxon>
        <taxon>PACMAD clade</taxon>
        <taxon>Panicoideae</taxon>
        <taxon>Panicodae</taxon>
        <taxon>Paniceae</taxon>
        <taxon>Panicinae</taxon>
        <taxon>Panicum</taxon>
        <taxon>Panicum sect. Panicum</taxon>
    </lineage>
</organism>
<gene>
    <name evidence="2" type="ORF">C2845_PM05G04070</name>
</gene>
<evidence type="ECO:0000313" key="3">
    <source>
        <dbReference type="Proteomes" id="UP000275267"/>
    </source>
</evidence>
<keyword evidence="3" id="KW-1185">Reference proteome</keyword>
<dbReference type="SMART" id="SM00256">
    <property type="entry name" value="FBOX"/>
    <property type="match status" value="1"/>
</dbReference>
<feature type="domain" description="F-box" evidence="1">
    <location>
        <begin position="13"/>
        <end position="62"/>
    </location>
</feature>